<feature type="compositionally biased region" description="Polar residues" evidence="1">
    <location>
        <begin position="1"/>
        <end position="14"/>
    </location>
</feature>
<accession>A0A4V6XWM3</accession>
<dbReference type="Proteomes" id="UP000298663">
    <property type="component" value="Unassembled WGS sequence"/>
</dbReference>
<dbReference type="AlphaFoldDB" id="A0A4V6XWM3"/>
<organism evidence="2 3">
    <name type="scientific">Steinernema carpocapsae</name>
    <name type="common">Entomopathogenic nematode</name>
    <dbReference type="NCBI Taxonomy" id="34508"/>
    <lineage>
        <taxon>Eukaryota</taxon>
        <taxon>Metazoa</taxon>
        <taxon>Ecdysozoa</taxon>
        <taxon>Nematoda</taxon>
        <taxon>Chromadorea</taxon>
        <taxon>Rhabditida</taxon>
        <taxon>Tylenchina</taxon>
        <taxon>Panagrolaimomorpha</taxon>
        <taxon>Strongyloidoidea</taxon>
        <taxon>Steinernematidae</taxon>
        <taxon>Steinernema</taxon>
    </lineage>
</organism>
<evidence type="ECO:0000256" key="1">
    <source>
        <dbReference type="SAM" id="MobiDB-lite"/>
    </source>
</evidence>
<reference evidence="2 3" key="1">
    <citation type="journal article" date="2015" name="Genome Biol.">
        <title>Comparative genomics of Steinernema reveals deeply conserved gene regulatory networks.</title>
        <authorList>
            <person name="Dillman A.R."/>
            <person name="Macchietto M."/>
            <person name="Porter C.F."/>
            <person name="Rogers A."/>
            <person name="Williams B."/>
            <person name="Antoshechkin I."/>
            <person name="Lee M.M."/>
            <person name="Goodwin Z."/>
            <person name="Lu X."/>
            <person name="Lewis E.E."/>
            <person name="Goodrich-Blair H."/>
            <person name="Stock S.P."/>
            <person name="Adams B.J."/>
            <person name="Sternberg P.W."/>
            <person name="Mortazavi A."/>
        </authorList>
    </citation>
    <scope>NUCLEOTIDE SEQUENCE [LARGE SCALE GENOMIC DNA]</scope>
    <source>
        <strain evidence="2 3">ALL</strain>
    </source>
</reference>
<evidence type="ECO:0000313" key="2">
    <source>
        <dbReference type="EMBL" id="TKR95265.1"/>
    </source>
</evidence>
<reference evidence="2 3" key="2">
    <citation type="journal article" date="2019" name="G3 (Bethesda)">
        <title>Hybrid Assembly of the Genome of the Entomopathogenic Nematode Steinernema carpocapsae Identifies the X-Chromosome.</title>
        <authorList>
            <person name="Serra L."/>
            <person name="Macchietto M."/>
            <person name="Macias-Munoz A."/>
            <person name="McGill C.J."/>
            <person name="Rodriguez I.M."/>
            <person name="Rodriguez B."/>
            <person name="Murad R."/>
            <person name="Mortazavi A."/>
        </authorList>
    </citation>
    <scope>NUCLEOTIDE SEQUENCE [LARGE SCALE GENOMIC DNA]</scope>
    <source>
        <strain evidence="2 3">ALL</strain>
    </source>
</reference>
<feature type="region of interest" description="Disordered" evidence="1">
    <location>
        <begin position="1"/>
        <end position="20"/>
    </location>
</feature>
<comment type="caution">
    <text evidence="2">The sequence shown here is derived from an EMBL/GenBank/DDBJ whole genome shotgun (WGS) entry which is preliminary data.</text>
</comment>
<evidence type="ECO:0000313" key="3">
    <source>
        <dbReference type="Proteomes" id="UP000298663"/>
    </source>
</evidence>
<keyword evidence="3" id="KW-1185">Reference proteome</keyword>
<sequence>MTVTSPGFSESPDSPSEWKGKQSIHKKCLKIQNSVLCLRCFGGRWAKQGSHGISGFENQSMIGRNWTSNQGQNQKITFKANF</sequence>
<protein>
    <submittedName>
        <fullName evidence="2">Uncharacterized protein</fullName>
    </submittedName>
</protein>
<gene>
    <name evidence="2" type="ORF">L596_009456</name>
</gene>
<name>A0A4V6XWM3_STECR</name>
<dbReference type="EMBL" id="AZBU02000002">
    <property type="protein sequence ID" value="TKR95265.1"/>
    <property type="molecule type" value="Genomic_DNA"/>
</dbReference>
<proteinExistence type="predicted"/>